<comment type="similarity">
    <text evidence="2">Belongs to the NCF2/NOXA1 family.</text>
</comment>
<dbReference type="PROSITE" id="PS50002">
    <property type="entry name" value="SH3"/>
    <property type="match status" value="1"/>
</dbReference>
<dbReference type="PROSITE" id="PS50005">
    <property type="entry name" value="TPR"/>
    <property type="match status" value="1"/>
</dbReference>
<dbReference type="FunFam" id="1.25.40.10:FF:000017">
    <property type="entry name" value="NADPH oxidase regulator NoxR"/>
    <property type="match status" value="1"/>
</dbReference>
<evidence type="ECO:0000256" key="9">
    <source>
        <dbReference type="SAM" id="MobiDB-lite"/>
    </source>
</evidence>
<dbReference type="OrthoDB" id="9450131at2759"/>
<evidence type="ECO:0000256" key="3">
    <source>
        <dbReference type="ARBA" id="ARBA00022443"/>
    </source>
</evidence>
<evidence type="ECO:0000256" key="7">
    <source>
        <dbReference type="PROSITE-ProRule" id="PRU00192"/>
    </source>
</evidence>
<dbReference type="InterPro" id="IPR001452">
    <property type="entry name" value="SH3_domain"/>
</dbReference>
<dbReference type="InterPro" id="IPR036028">
    <property type="entry name" value="SH3-like_dom_sf"/>
</dbReference>
<evidence type="ECO:0000256" key="8">
    <source>
        <dbReference type="PROSITE-ProRule" id="PRU00339"/>
    </source>
</evidence>
<feature type="region of interest" description="Disordered" evidence="9">
    <location>
        <begin position="247"/>
        <end position="307"/>
    </location>
</feature>
<dbReference type="AlphaFoldDB" id="A0A2G8JT40"/>
<evidence type="ECO:0000256" key="4">
    <source>
        <dbReference type="ARBA" id="ARBA00022490"/>
    </source>
</evidence>
<feature type="compositionally biased region" description="Pro residues" evidence="9">
    <location>
        <begin position="592"/>
        <end position="602"/>
    </location>
</feature>
<feature type="domain" description="SH3" evidence="10">
    <location>
        <begin position="776"/>
        <end position="834"/>
    </location>
</feature>
<dbReference type="InterPro" id="IPR019734">
    <property type="entry name" value="TPR_rpt"/>
</dbReference>
<dbReference type="PANTHER" id="PTHR15175:SF0">
    <property type="entry name" value="SH3 DOMAIN-CONTAINING PROTEIN C23A1.17"/>
    <property type="match status" value="1"/>
</dbReference>
<dbReference type="SUPFAM" id="SSF50044">
    <property type="entry name" value="SH3-domain"/>
    <property type="match status" value="1"/>
</dbReference>
<feature type="compositionally biased region" description="Low complexity" evidence="9">
    <location>
        <begin position="680"/>
        <end position="702"/>
    </location>
</feature>
<dbReference type="PRINTS" id="PR00499">
    <property type="entry name" value="P67PHOX"/>
</dbReference>
<feature type="compositionally biased region" description="Pro residues" evidence="9">
    <location>
        <begin position="544"/>
        <end position="567"/>
    </location>
</feature>
<dbReference type="Pfam" id="PF00018">
    <property type="entry name" value="SH3_1"/>
    <property type="match status" value="1"/>
</dbReference>
<evidence type="ECO:0000256" key="6">
    <source>
        <dbReference type="ARBA" id="ARBA00022803"/>
    </source>
</evidence>
<dbReference type="STRING" id="307972.A0A2G8JT40"/>
<dbReference type="CDD" id="cd00174">
    <property type="entry name" value="SH3"/>
    <property type="match status" value="1"/>
</dbReference>
<dbReference type="SMART" id="SM00028">
    <property type="entry name" value="TPR"/>
    <property type="match status" value="4"/>
</dbReference>
<dbReference type="SMART" id="SM00326">
    <property type="entry name" value="SH3"/>
    <property type="match status" value="1"/>
</dbReference>
<dbReference type="Gene3D" id="2.30.30.40">
    <property type="entry name" value="SH3 Domains"/>
    <property type="match status" value="1"/>
</dbReference>
<evidence type="ECO:0000313" key="11">
    <source>
        <dbReference type="EMBL" id="PIK38903.1"/>
    </source>
</evidence>
<keyword evidence="3 7" id="KW-0728">SH3 domain</keyword>
<evidence type="ECO:0000259" key="10">
    <source>
        <dbReference type="PROSITE" id="PS50002"/>
    </source>
</evidence>
<dbReference type="GO" id="GO:0042554">
    <property type="term" value="P:superoxide anion generation"/>
    <property type="evidence" value="ECO:0007669"/>
    <property type="project" value="TreeGrafter"/>
</dbReference>
<dbReference type="Gene3D" id="1.25.40.10">
    <property type="entry name" value="Tetratricopeptide repeat domain"/>
    <property type="match status" value="2"/>
</dbReference>
<accession>A0A2G8JT40</accession>
<dbReference type="GO" id="GO:0016176">
    <property type="term" value="F:superoxide-generating NADPH oxidase activator activity"/>
    <property type="evidence" value="ECO:0007669"/>
    <property type="project" value="TreeGrafter"/>
</dbReference>
<gene>
    <name evidence="11" type="ORF">BSL78_24260</name>
</gene>
<feature type="repeat" description="TPR" evidence="8">
    <location>
        <begin position="74"/>
        <end position="107"/>
    </location>
</feature>
<comment type="caution">
    <text evidence="11">The sequence shown here is derived from an EMBL/GenBank/DDBJ whole genome shotgun (WGS) entry which is preliminary data.</text>
</comment>
<comment type="subcellular location">
    <subcellularLocation>
        <location evidence="1">Cytoplasm</location>
    </subcellularLocation>
</comment>
<dbReference type="PANTHER" id="PTHR15175">
    <property type="entry name" value="NEUTROPHIL CYTOSOLIC FACTOR 2, NEUTROPHIL NADPH OXIDASE FACTOR 2"/>
    <property type="match status" value="1"/>
</dbReference>
<protein>
    <recommendedName>
        <fullName evidence="10">SH3 domain-containing protein</fullName>
    </recommendedName>
</protein>
<dbReference type="GO" id="GO:0005737">
    <property type="term" value="C:cytoplasm"/>
    <property type="evidence" value="ECO:0007669"/>
    <property type="project" value="UniProtKB-SubCell"/>
</dbReference>
<evidence type="ECO:0000256" key="1">
    <source>
        <dbReference type="ARBA" id="ARBA00004496"/>
    </source>
</evidence>
<dbReference type="InterPro" id="IPR051864">
    <property type="entry name" value="NCF2_NOXA1"/>
</dbReference>
<feature type="compositionally biased region" description="Low complexity" evidence="9">
    <location>
        <begin position="723"/>
        <end position="737"/>
    </location>
</feature>
<keyword evidence="6 8" id="KW-0802">TPR repeat</keyword>
<feature type="region of interest" description="Disordered" evidence="9">
    <location>
        <begin position="509"/>
        <end position="778"/>
    </location>
</feature>
<proteinExistence type="inferred from homology"/>
<feature type="non-terminal residue" evidence="11">
    <location>
        <position position="1"/>
    </location>
</feature>
<sequence length="841" mass="92383">KVTAIIGLLPVQTIHSVRYQCLFENSGDKEAWEMGEKVTHKDTIQIWYKAIKELEDGNIDACLTNFEQIIDTSAKIYFNVGALWFRKRNYSKAVTNFLACTERDPHMAIGHFALGLTYAKLEQYNKSRQHYEKSQKCLRGNPKIDYTQLGLKFVLRECDIIYDLALTLATMMKEFDWAIEVLEEGLKTATDEIQGERMKDAIQSLKGEVLYDPILLPTEVFRPPQSKVENLKDINFLGQKKVISTLSVRQKPAGQPSAPRTPDKSPNPLRSNSKEKPVPPSIPPSPPSHAFKPIQPGQEGEKMSHKDSLQMWHEGVLAFESGKIDSALEKWLNIQDPSAKILFNITIALIDQGDTDGAVKTCHGVINKDKHLAIGHFLLGEVQCKKRHYDDAWKSFDAALQLLRGKDTIDYSQLGLAHKLYKCEILYNQAFCYLHSGMDEWTSHLLTEAQSSKVEPKHSYIDEALKKCLVGQPFEYVPLPSNAIFKPPKSKIDNLGRQSFLGKAKVVSQLKGTESKPPASSVASRVTTPPRVPSPPSLRVSTPPRIPSPIPPSVRPPSVPAPPPPSLPVASPDILQPPSRTVSTELSGRSSPGPPSRPPPVLPISRSKSPIPGKGPPMRKVPPPPKIMGSGPRLGATSFDPDKPLPPAPVNESPSNTSNSSPVLKRKGPPNKALPPPPVSRTSTQSSHSSSGSSSPRSLSPSFDERQKLSSGPPKKPLPPSPLSLSPISVSPRSTSPVKLIQSRSQSIENKLVKPVISGPNREKREGKPVSSLPTSRRTSAVVISGYEANTDEELTLSEGDIVKVLSQDGDWTKGDLRGKEGIFPSQCIQDHAVRSFNSQR</sequence>
<dbReference type="Proteomes" id="UP000230750">
    <property type="component" value="Unassembled WGS sequence"/>
</dbReference>
<reference evidence="11 12" key="1">
    <citation type="journal article" date="2017" name="PLoS Biol.">
        <title>The sea cucumber genome provides insights into morphological evolution and visceral regeneration.</title>
        <authorList>
            <person name="Zhang X."/>
            <person name="Sun L."/>
            <person name="Yuan J."/>
            <person name="Sun Y."/>
            <person name="Gao Y."/>
            <person name="Zhang L."/>
            <person name="Li S."/>
            <person name="Dai H."/>
            <person name="Hamel J.F."/>
            <person name="Liu C."/>
            <person name="Yu Y."/>
            <person name="Liu S."/>
            <person name="Lin W."/>
            <person name="Guo K."/>
            <person name="Jin S."/>
            <person name="Xu P."/>
            <person name="Storey K.B."/>
            <person name="Huan P."/>
            <person name="Zhang T."/>
            <person name="Zhou Y."/>
            <person name="Zhang J."/>
            <person name="Lin C."/>
            <person name="Li X."/>
            <person name="Xing L."/>
            <person name="Huo D."/>
            <person name="Sun M."/>
            <person name="Wang L."/>
            <person name="Mercier A."/>
            <person name="Li F."/>
            <person name="Yang H."/>
            <person name="Xiang J."/>
        </authorList>
    </citation>
    <scope>NUCLEOTIDE SEQUENCE [LARGE SCALE GENOMIC DNA]</scope>
    <source>
        <strain evidence="11">Shaxun</strain>
        <tissue evidence="11">Muscle</tissue>
    </source>
</reference>
<feature type="compositionally biased region" description="Pro residues" evidence="9">
    <location>
        <begin position="278"/>
        <end position="287"/>
    </location>
</feature>
<evidence type="ECO:0000313" key="12">
    <source>
        <dbReference type="Proteomes" id="UP000230750"/>
    </source>
</evidence>
<dbReference type="SUPFAM" id="SSF48452">
    <property type="entry name" value="TPR-like"/>
    <property type="match status" value="2"/>
</dbReference>
<name>A0A2G8JT40_STIJA</name>
<organism evidence="11 12">
    <name type="scientific">Stichopus japonicus</name>
    <name type="common">Sea cucumber</name>
    <dbReference type="NCBI Taxonomy" id="307972"/>
    <lineage>
        <taxon>Eukaryota</taxon>
        <taxon>Metazoa</taxon>
        <taxon>Echinodermata</taxon>
        <taxon>Eleutherozoa</taxon>
        <taxon>Echinozoa</taxon>
        <taxon>Holothuroidea</taxon>
        <taxon>Aspidochirotacea</taxon>
        <taxon>Aspidochirotida</taxon>
        <taxon>Stichopodidae</taxon>
        <taxon>Apostichopus</taxon>
    </lineage>
</organism>
<evidence type="ECO:0000256" key="2">
    <source>
        <dbReference type="ARBA" id="ARBA00008051"/>
    </source>
</evidence>
<keyword evidence="5" id="KW-0677">Repeat</keyword>
<evidence type="ECO:0000256" key="5">
    <source>
        <dbReference type="ARBA" id="ARBA00022737"/>
    </source>
</evidence>
<keyword evidence="4" id="KW-0963">Cytoplasm</keyword>
<dbReference type="EMBL" id="MRZV01001303">
    <property type="protein sequence ID" value="PIK38903.1"/>
    <property type="molecule type" value="Genomic_DNA"/>
</dbReference>
<dbReference type="InterPro" id="IPR011990">
    <property type="entry name" value="TPR-like_helical_dom_sf"/>
</dbReference>
<keyword evidence="12" id="KW-1185">Reference proteome</keyword>
<feature type="compositionally biased region" description="Low complexity" evidence="9">
    <location>
        <begin position="650"/>
        <end position="662"/>
    </location>
</feature>
<feature type="compositionally biased region" description="Pro residues" evidence="9">
    <location>
        <begin position="613"/>
        <end position="626"/>
    </location>
</feature>